<dbReference type="GO" id="GO:0003677">
    <property type="term" value="F:DNA binding"/>
    <property type="evidence" value="ECO:0007669"/>
    <property type="project" value="UniProtKB-KW"/>
</dbReference>
<dbReference type="Pfam" id="PF01420">
    <property type="entry name" value="Methylase_S"/>
    <property type="match status" value="2"/>
</dbReference>
<dbReference type="AlphaFoldDB" id="A0A2M9A4Z7"/>
<keyword evidence="6" id="KW-1185">Reference proteome</keyword>
<evidence type="ECO:0000313" key="5">
    <source>
        <dbReference type="EMBL" id="PJJ40791.1"/>
    </source>
</evidence>
<protein>
    <submittedName>
        <fullName evidence="5">Type I restriction modification DNA specificity protein</fullName>
    </submittedName>
</protein>
<dbReference type="Proteomes" id="UP000231134">
    <property type="component" value="Unassembled WGS sequence"/>
</dbReference>
<dbReference type="OrthoDB" id="1691238at2"/>
<feature type="domain" description="Type I restriction modification DNA specificity" evidence="4">
    <location>
        <begin position="27"/>
        <end position="114"/>
    </location>
</feature>
<dbReference type="RefSeq" id="WP_100424840.1">
    <property type="nucleotide sequence ID" value="NZ_PGEX01000001.1"/>
</dbReference>
<feature type="domain" description="Type I restriction modification DNA specificity" evidence="4">
    <location>
        <begin position="160"/>
        <end position="286"/>
    </location>
</feature>
<dbReference type="InterPro" id="IPR000055">
    <property type="entry name" value="Restrct_endonuc_typeI_TRD"/>
</dbReference>
<dbReference type="SUPFAM" id="SSF116734">
    <property type="entry name" value="DNA methylase specificity domain"/>
    <property type="match status" value="2"/>
</dbReference>
<keyword evidence="2" id="KW-0680">Restriction system</keyword>
<evidence type="ECO:0000256" key="1">
    <source>
        <dbReference type="ARBA" id="ARBA00010923"/>
    </source>
</evidence>
<organism evidence="5 6">
    <name type="scientific">Hallerella succinigenes</name>
    <dbReference type="NCBI Taxonomy" id="1896222"/>
    <lineage>
        <taxon>Bacteria</taxon>
        <taxon>Pseudomonadati</taxon>
        <taxon>Fibrobacterota</taxon>
        <taxon>Fibrobacteria</taxon>
        <taxon>Fibrobacterales</taxon>
        <taxon>Fibrobacteraceae</taxon>
        <taxon>Hallerella</taxon>
    </lineage>
</organism>
<evidence type="ECO:0000256" key="3">
    <source>
        <dbReference type="ARBA" id="ARBA00023125"/>
    </source>
</evidence>
<dbReference type="GO" id="GO:0009307">
    <property type="term" value="P:DNA restriction-modification system"/>
    <property type="evidence" value="ECO:0007669"/>
    <property type="project" value="UniProtKB-KW"/>
</dbReference>
<comment type="similarity">
    <text evidence="1">Belongs to the type-I restriction system S methylase family.</text>
</comment>
<proteinExistence type="inferred from homology"/>
<reference evidence="5 6" key="1">
    <citation type="submission" date="2017-11" db="EMBL/GenBank/DDBJ databases">
        <title>Animal gut microbial communities from fecal samples from Wisconsin, USA.</title>
        <authorList>
            <person name="Neumann A."/>
        </authorList>
    </citation>
    <scope>NUCLEOTIDE SEQUENCE [LARGE SCALE GENOMIC DNA]</scope>
    <source>
        <strain evidence="5 6">UWS3</strain>
    </source>
</reference>
<comment type="caution">
    <text evidence="5">The sequence shown here is derived from an EMBL/GenBank/DDBJ whole genome shotgun (WGS) entry which is preliminary data.</text>
</comment>
<sequence length="338" mass="39454">MVPLIDIFDVWYGVNLEVVNSEVVSAGIPFVSRQSVNNGVVCHVKKMDDVEPNPSHTLSIAVSGSVLSTFYHDYEYYSGRDIYVAKPKIKLTKEEMLYYCYVIEQNKYRYNYGRGANKTFRSILVPSKDEIPKYVRTKEAEIRFCNKPIISNKIKLNTDSWKWFRYDEIFEICKGFYNKKPEENPIGDIPFIGATDSNNGITSMHDLDTIKDASKTGDEPNAPLEQKIFKSNCITVSNNGSVGYAFYQPKEFTCTHDVNPLYIHKKWNKELNIYIAMFLCSLIEKERFRWDYGRKWRPKRMPDSLIKLPVRKITPNEYEPDWQFMEDYIKSLPYSSSL</sequence>
<evidence type="ECO:0000256" key="2">
    <source>
        <dbReference type="ARBA" id="ARBA00022747"/>
    </source>
</evidence>
<accession>A0A2M9A4Z7</accession>
<dbReference type="InterPro" id="IPR044946">
    <property type="entry name" value="Restrct_endonuc_typeI_TRD_sf"/>
</dbReference>
<evidence type="ECO:0000313" key="6">
    <source>
        <dbReference type="Proteomes" id="UP000231134"/>
    </source>
</evidence>
<dbReference type="EMBL" id="PGEX01000001">
    <property type="protein sequence ID" value="PJJ40791.1"/>
    <property type="molecule type" value="Genomic_DNA"/>
</dbReference>
<evidence type="ECO:0000259" key="4">
    <source>
        <dbReference type="Pfam" id="PF01420"/>
    </source>
</evidence>
<gene>
    <name evidence="5" type="ORF">BGX16_0735</name>
</gene>
<keyword evidence="3" id="KW-0238">DNA-binding</keyword>
<dbReference type="Gene3D" id="3.90.220.20">
    <property type="entry name" value="DNA methylase specificity domains"/>
    <property type="match status" value="2"/>
</dbReference>
<name>A0A2M9A4Z7_9BACT</name>